<dbReference type="AlphaFoldDB" id="A0A4R4Q782"/>
<sequence>MSLSSSTRTPAPNARGTGRPAGGGANRLPNSRERRPALAALAVILILLGAAGSALIALNSGNREGYVAVKKDFLPPGHQITAEDLTSGDLAGATGALTKWSERQKIIGKYTKGWLYQEQYIGGSNVTDVSPIPSGAAQVGVVLDAGRAPSDGLKIDDIVQVVRVPSANQDSVGPATLVSAAAVTSAAGGVVADKGSTVNTLNVTILVPAGKATAVAAAAASKTLVLVKLNPATKTDVPRTNGGG</sequence>
<keyword evidence="2" id="KW-1133">Transmembrane helix</keyword>
<gene>
    <name evidence="3" type="ORF">E1261_12240</name>
</gene>
<evidence type="ECO:0000256" key="2">
    <source>
        <dbReference type="SAM" id="Phobius"/>
    </source>
</evidence>
<evidence type="ECO:0000313" key="4">
    <source>
        <dbReference type="Proteomes" id="UP000295075"/>
    </source>
</evidence>
<dbReference type="EMBL" id="SMKA01000039">
    <property type="protein sequence ID" value="TDC30909.1"/>
    <property type="molecule type" value="Genomic_DNA"/>
</dbReference>
<keyword evidence="2" id="KW-0472">Membrane</keyword>
<proteinExistence type="predicted"/>
<keyword evidence="4" id="KW-1185">Reference proteome</keyword>
<keyword evidence="2" id="KW-0812">Transmembrane</keyword>
<evidence type="ECO:0000256" key="1">
    <source>
        <dbReference type="SAM" id="MobiDB-lite"/>
    </source>
</evidence>
<protein>
    <recommendedName>
        <fullName evidence="5">SAF domain-containing protein</fullName>
    </recommendedName>
</protein>
<comment type="caution">
    <text evidence="3">The sequence shown here is derived from an EMBL/GenBank/DDBJ whole genome shotgun (WGS) entry which is preliminary data.</text>
</comment>
<feature type="region of interest" description="Disordered" evidence="1">
    <location>
        <begin position="1"/>
        <end position="31"/>
    </location>
</feature>
<dbReference type="OrthoDB" id="3827005at2"/>
<reference evidence="3 4" key="1">
    <citation type="submission" date="2019-03" db="EMBL/GenBank/DDBJ databases">
        <title>Draft genome sequences of novel Actinobacteria.</title>
        <authorList>
            <person name="Sahin N."/>
            <person name="Ay H."/>
            <person name="Saygin H."/>
        </authorList>
    </citation>
    <scope>NUCLEOTIDE SEQUENCE [LARGE SCALE GENOMIC DNA]</scope>
    <source>
        <strain evidence="3 4">JCM 30547</strain>
    </source>
</reference>
<dbReference type="Proteomes" id="UP000295075">
    <property type="component" value="Unassembled WGS sequence"/>
</dbReference>
<name>A0A4R4Q782_9ACTN</name>
<dbReference type="RefSeq" id="WP_132405941.1">
    <property type="nucleotide sequence ID" value="NZ_SMKA01000039.1"/>
</dbReference>
<accession>A0A4R4Q782</accession>
<evidence type="ECO:0008006" key="5">
    <source>
        <dbReference type="Google" id="ProtNLM"/>
    </source>
</evidence>
<evidence type="ECO:0000313" key="3">
    <source>
        <dbReference type="EMBL" id="TDC30909.1"/>
    </source>
</evidence>
<feature type="transmembrane region" description="Helical" evidence="2">
    <location>
        <begin position="37"/>
        <end position="58"/>
    </location>
</feature>
<organism evidence="3 4">
    <name type="scientific">Kribbella albertanoniae</name>
    <dbReference type="NCBI Taxonomy" id="1266829"/>
    <lineage>
        <taxon>Bacteria</taxon>
        <taxon>Bacillati</taxon>
        <taxon>Actinomycetota</taxon>
        <taxon>Actinomycetes</taxon>
        <taxon>Propionibacteriales</taxon>
        <taxon>Kribbellaceae</taxon>
        <taxon>Kribbella</taxon>
    </lineage>
</organism>